<sequence length="102" mass="11991">MADLDKRKAENELLEEEGNKHEMEKLRKDMESSQGGSVVLNTGLKDKDATEKMMLEEDDEDFHVEDEEDSDDAIYEDEEDEEMKRSLFTFFNFCMQISKKLL</sequence>
<organism evidence="2 3">
    <name type="scientific">Cardamine amara subsp. amara</name>
    <dbReference type="NCBI Taxonomy" id="228776"/>
    <lineage>
        <taxon>Eukaryota</taxon>
        <taxon>Viridiplantae</taxon>
        <taxon>Streptophyta</taxon>
        <taxon>Embryophyta</taxon>
        <taxon>Tracheophyta</taxon>
        <taxon>Spermatophyta</taxon>
        <taxon>Magnoliopsida</taxon>
        <taxon>eudicotyledons</taxon>
        <taxon>Gunneridae</taxon>
        <taxon>Pentapetalae</taxon>
        <taxon>rosids</taxon>
        <taxon>malvids</taxon>
        <taxon>Brassicales</taxon>
        <taxon>Brassicaceae</taxon>
        <taxon>Cardamineae</taxon>
        <taxon>Cardamine</taxon>
    </lineage>
</organism>
<feature type="compositionally biased region" description="Basic and acidic residues" evidence="1">
    <location>
        <begin position="1"/>
        <end position="31"/>
    </location>
</feature>
<evidence type="ECO:0000313" key="2">
    <source>
        <dbReference type="EMBL" id="KAL1213552.1"/>
    </source>
</evidence>
<keyword evidence="3" id="KW-1185">Reference proteome</keyword>
<evidence type="ECO:0000256" key="1">
    <source>
        <dbReference type="SAM" id="MobiDB-lite"/>
    </source>
</evidence>
<feature type="region of interest" description="Disordered" evidence="1">
    <location>
        <begin position="1"/>
        <end position="48"/>
    </location>
</feature>
<evidence type="ECO:0000313" key="3">
    <source>
        <dbReference type="Proteomes" id="UP001558713"/>
    </source>
</evidence>
<name>A0ABD1B3K1_CARAN</name>
<dbReference type="AlphaFoldDB" id="A0ABD1B3K1"/>
<accession>A0ABD1B3K1</accession>
<dbReference type="EMBL" id="JBANAX010000336">
    <property type="protein sequence ID" value="KAL1213552.1"/>
    <property type="molecule type" value="Genomic_DNA"/>
</dbReference>
<protein>
    <submittedName>
        <fullName evidence="2">GPN-loop GTPase QQT2</fullName>
    </submittedName>
</protein>
<gene>
    <name evidence="2" type="ORF">V5N11_000624</name>
</gene>
<proteinExistence type="predicted"/>
<dbReference type="Proteomes" id="UP001558713">
    <property type="component" value="Unassembled WGS sequence"/>
</dbReference>
<reference evidence="2 3" key="1">
    <citation type="submission" date="2024-04" db="EMBL/GenBank/DDBJ databases">
        <title>Genome assembly C_amara_ONT_v2.</title>
        <authorList>
            <person name="Yant L."/>
            <person name="Moore C."/>
            <person name="Slenker M."/>
        </authorList>
    </citation>
    <scope>NUCLEOTIDE SEQUENCE [LARGE SCALE GENOMIC DNA]</scope>
    <source>
        <tissue evidence="2">Leaf</tissue>
    </source>
</reference>
<comment type="caution">
    <text evidence="2">The sequence shown here is derived from an EMBL/GenBank/DDBJ whole genome shotgun (WGS) entry which is preliminary data.</text>
</comment>